<dbReference type="Pfam" id="PF15811">
    <property type="entry name" value="SVIP"/>
    <property type="match status" value="1"/>
</dbReference>
<keyword evidence="2" id="KW-0564">Palmitate</keyword>
<gene>
    <name evidence="5" type="ORF">L211DRAFT_845337</name>
</gene>
<feature type="compositionally biased region" description="Basic and acidic residues" evidence="4">
    <location>
        <begin position="76"/>
        <end position="94"/>
    </location>
</feature>
<proteinExistence type="predicted"/>
<reference evidence="5 6" key="1">
    <citation type="journal article" date="2018" name="Nat. Ecol. Evol.">
        <title>Pezizomycetes genomes reveal the molecular basis of ectomycorrhizal truffle lifestyle.</title>
        <authorList>
            <person name="Murat C."/>
            <person name="Payen T."/>
            <person name="Noel B."/>
            <person name="Kuo A."/>
            <person name="Morin E."/>
            <person name="Chen J."/>
            <person name="Kohler A."/>
            <person name="Krizsan K."/>
            <person name="Balestrini R."/>
            <person name="Da Silva C."/>
            <person name="Montanini B."/>
            <person name="Hainaut M."/>
            <person name="Levati E."/>
            <person name="Barry K.W."/>
            <person name="Belfiori B."/>
            <person name="Cichocki N."/>
            <person name="Clum A."/>
            <person name="Dockter R.B."/>
            <person name="Fauchery L."/>
            <person name="Guy J."/>
            <person name="Iotti M."/>
            <person name="Le Tacon F."/>
            <person name="Lindquist E.A."/>
            <person name="Lipzen A."/>
            <person name="Malagnac F."/>
            <person name="Mello A."/>
            <person name="Molinier V."/>
            <person name="Miyauchi S."/>
            <person name="Poulain J."/>
            <person name="Riccioni C."/>
            <person name="Rubini A."/>
            <person name="Sitrit Y."/>
            <person name="Splivallo R."/>
            <person name="Traeger S."/>
            <person name="Wang M."/>
            <person name="Zifcakova L."/>
            <person name="Wipf D."/>
            <person name="Zambonelli A."/>
            <person name="Paolocci F."/>
            <person name="Nowrousian M."/>
            <person name="Ottonello S."/>
            <person name="Baldrian P."/>
            <person name="Spatafora J.W."/>
            <person name="Henrissat B."/>
            <person name="Nagy L.G."/>
            <person name="Aury J.M."/>
            <person name="Wincker P."/>
            <person name="Grigoriev I.V."/>
            <person name="Bonfante P."/>
            <person name="Martin F.M."/>
        </authorList>
    </citation>
    <scope>NUCLEOTIDE SEQUENCE [LARGE SCALE GENOMIC DNA]</scope>
    <source>
        <strain evidence="5 6">ATCC MYA-4762</strain>
    </source>
</reference>
<accession>A0A3N4M663</accession>
<keyword evidence="6" id="KW-1185">Reference proteome</keyword>
<organism evidence="5 6">
    <name type="scientific">Terfezia boudieri ATCC MYA-4762</name>
    <dbReference type="NCBI Taxonomy" id="1051890"/>
    <lineage>
        <taxon>Eukaryota</taxon>
        <taxon>Fungi</taxon>
        <taxon>Dikarya</taxon>
        <taxon>Ascomycota</taxon>
        <taxon>Pezizomycotina</taxon>
        <taxon>Pezizomycetes</taxon>
        <taxon>Pezizales</taxon>
        <taxon>Pezizaceae</taxon>
        <taxon>Terfezia</taxon>
    </lineage>
</organism>
<feature type="region of interest" description="Disordered" evidence="4">
    <location>
        <begin position="1"/>
        <end position="137"/>
    </location>
</feature>
<feature type="compositionally biased region" description="Low complexity" evidence="4">
    <location>
        <begin position="21"/>
        <end position="36"/>
    </location>
</feature>
<name>A0A3N4M663_9PEZI</name>
<dbReference type="InParanoid" id="A0A3N4M663"/>
<keyword evidence="3" id="KW-0449">Lipoprotein</keyword>
<feature type="compositionally biased region" description="Low complexity" evidence="4">
    <location>
        <begin position="95"/>
        <end position="107"/>
    </location>
</feature>
<keyword evidence="1" id="KW-0519">Myristate</keyword>
<dbReference type="EMBL" id="ML121529">
    <property type="protein sequence ID" value="RPB28231.1"/>
    <property type="molecule type" value="Genomic_DNA"/>
</dbReference>
<protein>
    <submittedName>
        <fullName evidence="5">Uncharacterized protein</fullName>
    </submittedName>
</protein>
<evidence type="ECO:0000256" key="2">
    <source>
        <dbReference type="ARBA" id="ARBA00023139"/>
    </source>
</evidence>
<evidence type="ECO:0000256" key="3">
    <source>
        <dbReference type="ARBA" id="ARBA00023288"/>
    </source>
</evidence>
<evidence type="ECO:0000256" key="1">
    <source>
        <dbReference type="ARBA" id="ARBA00022707"/>
    </source>
</evidence>
<evidence type="ECO:0000313" key="6">
    <source>
        <dbReference type="Proteomes" id="UP000267821"/>
    </source>
</evidence>
<evidence type="ECO:0000313" key="5">
    <source>
        <dbReference type="EMBL" id="RPB28231.1"/>
    </source>
</evidence>
<dbReference type="Proteomes" id="UP000267821">
    <property type="component" value="Unassembled WGS sequence"/>
</dbReference>
<dbReference type="AlphaFoldDB" id="A0A3N4M663"/>
<evidence type="ECO:0000256" key="4">
    <source>
        <dbReference type="SAM" id="MobiDB-lite"/>
    </source>
</evidence>
<sequence>MGNICGKASNPDTAPASRRLGSGTTTTGASSTYGGALNQNPTAPIPTAHRKSSSKPKVTGPGRTVGEFVSSGGEGSVRDAREAAARAAEAREQASKAAGKGALSSKLEAQKRQTRNQQIQELSQQKKIDNNEAIGWY</sequence>
<dbReference type="OrthoDB" id="5415072at2759"/>
<dbReference type="InterPro" id="IPR031632">
    <property type="entry name" value="SVIP"/>
</dbReference>